<evidence type="ECO:0000256" key="3">
    <source>
        <dbReference type="ARBA" id="ARBA00022737"/>
    </source>
</evidence>
<keyword evidence="4 8" id="KW-0863">Zinc-finger</keyword>
<dbReference type="PROSITE" id="PS00028">
    <property type="entry name" value="ZINC_FINGER_C2H2_1"/>
    <property type="match status" value="4"/>
</dbReference>
<dbReference type="GO" id="GO:0008270">
    <property type="term" value="F:zinc ion binding"/>
    <property type="evidence" value="ECO:0007669"/>
    <property type="project" value="UniProtKB-KW"/>
</dbReference>
<feature type="domain" description="C2H2-type" evidence="10">
    <location>
        <begin position="585"/>
        <end position="613"/>
    </location>
</feature>
<dbReference type="FunFam" id="3.30.160.60:FF:000245">
    <property type="entry name" value="zinc finger protein Gfi-1"/>
    <property type="match status" value="1"/>
</dbReference>
<evidence type="ECO:0000256" key="7">
    <source>
        <dbReference type="ARBA" id="ARBA00037948"/>
    </source>
</evidence>
<evidence type="ECO:0000313" key="11">
    <source>
        <dbReference type="EMBL" id="OXA50661.1"/>
    </source>
</evidence>
<feature type="region of interest" description="Disordered" evidence="9">
    <location>
        <begin position="287"/>
        <end position="326"/>
    </location>
</feature>
<feature type="region of interest" description="Disordered" evidence="9">
    <location>
        <begin position="472"/>
        <end position="499"/>
    </location>
</feature>
<reference evidence="11 12" key="1">
    <citation type="submission" date="2015-12" db="EMBL/GenBank/DDBJ databases">
        <title>The genome of Folsomia candida.</title>
        <authorList>
            <person name="Faddeeva A."/>
            <person name="Derks M.F."/>
            <person name="Anvar Y."/>
            <person name="Smit S."/>
            <person name="Van Straalen N."/>
            <person name="Roelofs D."/>
        </authorList>
    </citation>
    <scope>NUCLEOTIDE SEQUENCE [LARGE SCALE GENOMIC DNA]</scope>
    <source>
        <strain evidence="11 12">VU population</strain>
        <tissue evidence="11">Whole body</tissue>
    </source>
</reference>
<dbReference type="SMART" id="SM00355">
    <property type="entry name" value="ZnF_C2H2"/>
    <property type="match status" value="4"/>
</dbReference>
<dbReference type="FunFam" id="3.30.160.60:FF:000345">
    <property type="entry name" value="Zinc finger protein Gfi-1"/>
    <property type="match status" value="1"/>
</dbReference>
<gene>
    <name evidence="11" type="ORF">Fcan01_14053</name>
</gene>
<comment type="subcellular location">
    <subcellularLocation>
        <location evidence="1">Nucleus</location>
    </subcellularLocation>
</comment>
<evidence type="ECO:0000256" key="1">
    <source>
        <dbReference type="ARBA" id="ARBA00004123"/>
    </source>
</evidence>
<dbReference type="InterPro" id="IPR050527">
    <property type="entry name" value="Snail/Krueppel_Znf"/>
</dbReference>
<dbReference type="PANTHER" id="PTHR24388">
    <property type="entry name" value="ZINC FINGER PROTEIN"/>
    <property type="match status" value="1"/>
</dbReference>
<evidence type="ECO:0000256" key="6">
    <source>
        <dbReference type="ARBA" id="ARBA00023242"/>
    </source>
</evidence>
<dbReference type="PROSITE" id="PS50157">
    <property type="entry name" value="ZINC_FINGER_C2H2_2"/>
    <property type="match status" value="4"/>
</dbReference>
<feature type="compositionally biased region" description="Polar residues" evidence="9">
    <location>
        <begin position="612"/>
        <end position="621"/>
    </location>
</feature>
<evidence type="ECO:0000259" key="10">
    <source>
        <dbReference type="PROSITE" id="PS50157"/>
    </source>
</evidence>
<keyword evidence="12" id="KW-1185">Reference proteome</keyword>
<accession>A0A226E159</accession>
<protein>
    <submittedName>
        <fullName evidence="11">Zinc finger protein Gfi-1b</fullName>
    </submittedName>
</protein>
<sequence length="666" mass="71804">MDTGGLLVTNTTTTTLLRPLPIIMSVSIQNNQHKSGTNGRKGSTSSWTSTSSHSSSSSSALTHFKKARAAQYLELEQQLRSTESHLSDPCSPPPGSRNKDTTPNLLLQRYLSLSLHNQSASPNKWCPSGPGGSGDLWRSHTPTITTDDHPQPPSHLLVCPPRKKLLGSISSPALTDLDSSVCSAQSSPHSLVGSPRGLGGAWAPYSLFFANFAARNSTTTNKSNAMKGANGGGGDDEEGDGVNIAPINYCIKEEVEIDQENGYKMNLGRSGGAFRRSRNDVVVRMEEDDDDGSNDDMPLNLSLKPAPSATGSPQQGPLPPTTMMLSNHGVLSHHRYHHQNYHHNNSSSSSSSSPTTKLSIDLPHNPQASPGIWSPASVLEEEEQRRRLHNYILTSHLLNAQQQSQNTSTSPILQNSLQQITLPGGTITKDNVHGITVTNLKKEHPLMDALISTSGQSNGAGGMLDPHHLLAESASSSASSPTATNVKKKGTKKSGNSPRTFQCNQCGKAFKRSSTLSTHLLIHSDTRPFPCPYCGKCFHQKSDMKKHTYIHTGEKPHKCQLCGKAFSQSSNLITHSRKHTGFKPFSCGLCSRAFQRKVDLRRHMETQHSAEPENTSSNYDDSPSTTGGGSPPSFNSDNDSSTTSPAQHGVKVESSCVIKDEIDESE</sequence>
<feature type="region of interest" description="Disordered" evidence="9">
    <location>
        <begin position="31"/>
        <end position="62"/>
    </location>
</feature>
<dbReference type="FunFam" id="3.30.160.60:FF:000432">
    <property type="entry name" value="zinc finger protein Gfi-1b isoform X1"/>
    <property type="match status" value="1"/>
</dbReference>
<name>A0A226E159_FOLCA</name>
<dbReference type="Pfam" id="PF00096">
    <property type="entry name" value="zf-C2H2"/>
    <property type="match status" value="4"/>
</dbReference>
<keyword evidence="3" id="KW-0677">Repeat</keyword>
<dbReference type="Proteomes" id="UP000198287">
    <property type="component" value="Unassembled WGS sequence"/>
</dbReference>
<evidence type="ECO:0000256" key="5">
    <source>
        <dbReference type="ARBA" id="ARBA00022833"/>
    </source>
</evidence>
<evidence type="ECO:0000256" key="2">
    <source>
        <dbReference type="ARBA" id="ARBA00022723"/>
    </source>
</evidence>
<feature type="compositionally biased region" description="Polar residues" evidence="9">
    <location>
        <begin position="31"/>
        <end position="42"/>
    </location>
</feature>
<dbReference type="GO" id="GO:0000978">
    <property type="term" value="F:RNA polymerase II cis-regulatory region sequence-specific DNA binding"/>
    <property type="evidence" value="ECO:0007669"/>
    <property type="project" value="TreeGrafter"/>
</dbReference>
<dbReference type="PANTHER" id="PTHR24388:SF53">
    <property type="entry name" value="CHORION TRANSCRIPTION FACTOR CF2-RELATED"/>
    <property type="match status" value="1"/>
</dbReference>
<keyword evidence="2" id="KW-0479">Metal-binding</keyword>
<evidence type="ECO:0000256" key="8">
    <source>
        <dbReference type="PROSITE-ProRule" id="PRU00042"/>
    </source>
</evidence>
<dbReference type="SUPFAM" id="SSF57667">
    <property type="entry name" value="beta-beta-alpha zinc fingers"/>
    <property type="match status" value="2"/>
</dbReference>
<dbReference type="AlphaFoldDB" id="A0A226E159"/>
<feature type="region of interest" description="Disordered" evidence="9">
    <location>
        <begin position="340"/>
        <end position="373"/>
    </location>
</feature>
<feature type="domain" description="C2H2-type" evidence="10">
    <location>
        <begin position="529"/>
        <end position="556"/>
    </location>
</feature>
<dbReference type="FunFam" id="3.30.160.60:FF:000148">
    <property type="entry name" value="zinc finger protein Gfi-1"/>
    <property type="match status" value="1"/>
</dbReference>
<keyword evidence="5" id="KW-0862">Zinc</keyword>
<feature type="domain" description="C2H2-type" evidence="10">
    <location>
        <begin position="501"/>
        <end position="528"/>
    </location>
</feature>
<evidence type="ECO:0000256" key="9">
    <source>
        <dbReference type="SAM" id="MobiDB-lite"/>
    </source>
</evidence>
<dbReference type="GO" id="GO:0005634">
    <property type="term" value="C:nucleus"/>
    <property type="evidence" value="ECO:0007669"/>
    <property type="project" value="UniProtKB-SubCell"/>
</dbReference>
<feature type="domain" description="C2H2-type" evidence="10">
    <location>
        <begin position="557"/>
        <end position="584"/>
    </location>
</feature>
<dbReference type="GO" id="GO:0000981">
    <property type="term" value="F:DNA-binding transcription factor activity, RNA polymerase II-specific"/>
    <property type="evidence" value="ECO:0007669"/>
    <property type="project" value="TreeGrafter"/>
</dbReference>
<comment type="caution">
    <text evidence="11">The sequence shown here is derived from an EMBL/GenBank/DDBJ whole genome shotgun (WGS) entry which is preliminary data.</text>
</comment>
<feature type="region of interest" description="Disordered" evidence="9">
    <location>
        <begin position="605"/>
        <end position="666"/>
    </location>
</feature>
<dbReference type="InterPro" id="IPR013087">
    <property type="entry name" value="Znf_C2H2_type"/>
</dbReference>
<keyword evidence="6" id="KW-0539">Nucleus</keyword>
<proteinExistence type="inferred from homology"/>
<dbReference type="EMBL" id="LNIX01000008">
    <property type="protein sequence ID" value="OXA50661.1"/>
    <property type="molecule type" value="Genomic_DNA"/>
</dbReference>
<organism evidence="11 12">
    <name type="scientific">Folsomia candida</name>
    <name type="common">Springtail</name>
    <dbReference type="NCBI Taxonomy" id="158441"/>
    <lineage>
        <taxon>Eukaryota</taxon>
        <taxon>Metazoa</taxon>
        <taxon>Ecdysozoa</taxon>
        <taxon>Arthropoda</taxon>
        <taxon>Hexapoda</taxon>
        <taxon>Collembola</taxon>
        <taxon>Entomobryomorpha</taxon>
        <taxon>Isotomoidea</taxon>
        <taxon>Isotomidae</taxon>
        <taxon>Proisotominae</taxon>
        <taxon>Folsomia</taxon>
    </lineage>
</organism>
<feature type="compositionally biased region" description="Low complexity" evidence="9">
    <location>
        <begin position="43"/>
        <end position="59"/>
    </location>
</feature>
<dbReference type="OrthoDB" id="6155966at2759"/>
<dbReference type="Gene3D" id="3.30.160.60">
    <property type="entry name" value="Classic Zinc Finger"/>
    <property type="match status" value="4"/>
</dbReference>
<feature type="compositionally biased region" description="Low complexity" evidence="9">
    <location>
        <begin position="631"/>
        <end position="644"/>
    </location>
</feature>
<evidence type="ECO:0000256" key="4">
    <source>
        <dbReference type="ARBA" id="ARBA00022771"/>
    </source>
</evidence>
<feature type="compositionally biased region" description="Low complexity" evidence="9">
    <location>
        <begin position="342"/>
        <end position="353"/>
    </location>
</feature>
<comment type="similarity">
    <text evidence="7">Belongs to the snail C2H2-type zinc-finger protein family.</text>
</comment>
<evidence type="ECO:0000313" key="12">
    <source>
        <dbReference type="Proteomes" id="UP000198287"/>
    </source>
</evidence>
<feature type="region of interest" description="Disordered" evidence="9">
    <location>
        <begin position="220"/>
        <end position="240"/>
    </location>
</feature>
<feature type="region of interest" description="Disordered" evidence="9">
    <location>
        <begin position="79"/>
        <end position="102"/>
    </location>
</feature>
<dbReference type="InterPro" id="IPR036236">
    <property type="entry name" value="Znf_C2H2_sf"/>
</dbReference>